<dbReference type="EC" id="1.13.11.1" evidence="5"/>
<feature type="domain" description="Intradiol ring-cleavage dioxygenases" evidence="11">
    <location>
        <begin position="130"/>
        <end position="158"/>
    </location>
</feature>
<dbReference type="InterPro" id="IPR050770">
    <property type="entry name" value="Intradiol_RC_Dioxygenase"/>
</dbReference>
<evidence type="ECO:0000256" key="9">
    <source>
        <dbReference type="ARBA" id="ARBA00023002"/>
    </source>
</evidence>
<dbReference type="GO" id="GO:0018576">
    <property type="term" value="F:catechol 1,2-dioxygenase activity"/>
    <property type="evidence" value="ECO:0007669"/>
    <property type="project" value="UniProtKB-EC"/>
</dbReference>
<name>A0A1A7C0R3_9BURK</name>
<keyword evidence="8 12" id="KW-0223">Dioxygenase</keyword>
<evidence type="ECO:0000256" key="2">
    <source>
        <dbReference type="ARBA" id="ARBA00001965"/>
    </source>
</evidence>
<comment type="pathway">
    <text evidence="3">Aromatic compound metabolism; beta-ketoadipate pathway; 5-oxo-4,5-dihydro-2-furylacetate from catechol: step 1/3.</text>
</comment>
<dbReference type="Gene3D" id="2.60.130.10">
    <property type="entry name" value="Aromatic compound dioxygenase"/>
    <property type="match status" value="1"/>
</dbReference>
<organism evidence="12 13">
    <name type="scientific">Janthinobacterium psychrotolerans</name>
    <dbReference type="NCBI Taxonomy" id="1747903"/>
    <lineage>
        <taxon>Bacteria</taxon>
        <taxon>Pseudomonadati</taxon>
        <taxon>Pseudomonadota</taxon>
        <taxon>Betaproteobacteria</taxon>
        <taxon>Burkholderiales</taxon>
        <taxon>Oxalobacteraceae</taxon>
        <taxon>Janthinobacterium</taxon>
    </lineage>
</organism>
<dbReference type="InterPro" id="IPR000627">
    <property type="entry name" value="Intradiol_dOase_C"/>
</dbReference>
<dbReference type="NCBIfam" id="TIGR02439">
    <property type="entry name" value="catechol_proteo"/>
    <property type="match status" value="1"/>
</dbReference>
<keyword evidence="13" id="KW-1185">Reference proteome</keyword>
<evidence type="ECO:0000256" key="5">
    <source>
        <dbReference type="ARBA" id="ARBA00013118"/>
    </source>
</evidence>
<comment type="caution">
    <text evidence="12">The sequence shown here is derived from an EMBL/GenBank/DDBJ whole genome shotgun (WGS) entry which is preliminary data.</text>
</comment>
<evidence type="ECO:0000256" key="3">
    <source>
        <dbReference type="ARBA" id="ARBA00004957"/>
    </source>
</evidence>
<evidence type="ECO:0000256" key="8">
    <source>
        <dbReference type="ARBA" id="ARBA00022964"/>
    </source>
</evidence>
<gene>
    <name evidence="12" type="ORF">ASR47_1006194</name>
</gene>
<dbReference type="OrthoDB" id="9800887at2"/>
<comment type="similarity">
    <text evidence="4">Belongs to the intradiol ring-cleavage dioxygenase family.</text>
</comment>
<keyword evidence="7" id="KW-0058">Aromatic hydrocarbons catabolism</keyword>
<dbReference type="PANTHER" id="PTHR33711">
    <property type="entry name" value="DIOXYGENASE, PUTATIVE (AFU_ORTHOLOGUE AFUA_2G02910)-RELATED"/>
    <property type="match status" value="1"/>
</dbReference>
<evidence type="ECO:0000256" key="10">
    <source>
        <dbReference type="ARBA" id="ARBA00023004"/>
    </source>
</evidence>
<evidence type="ECO:0000256" key="7">
    <source>
        <dbReference type="ARBA" id="ARBA00022797"/>
    </source>
</evidence>
<dbReference type="UniPathway" id="UPA00157">
    <property type="reaction ID" value="UER00258"/>
</dbReference>
<dbReference type="InterPro" id="IPR015889">
    <property type="entry name" value="Intradiol_dOase_core"/>
</dbReference>
<dbReference type="InterPro" id="IPR012801">
    <property type="entry name" value="Cchol_dOase_prob"/>
</dbReference>
<dbReference type="Proteomes" id="UP000092713">
    <property type="component" value="Unassembled WGS sequence"/>
</dbReference>
<dbReference type="GO" id="GO:0008199">
    <property type="term" value="F:ferric iron binding"/>
    <property type="evidence" value="ECO:0007669"/>
    <property type="project" value="InterPro"/>
</dbReference>
<evidence type="ECO:0000256" key="6">
    <source>
        <dbReference type="ARBA" id="ARBA00022723"/>
    </source>
</evidence>
<dbReference type="PATRIC" id="fig|1747903.4.peg.2146"/>
<dbReference type="PANTHER" id="PTHR33711:SF7">
    <property type="entry name" value="INTRADIOL RING-CLEAVAGE DIOXYGENASES DOMAIN-CONTAINING PROTEIN-RELATED"/>
    <property type="match status" value="1"/>
</dbReference>
<dbReference type="RefSeq" id="WP_065308830.1">
    <property type="nucleotide sequence ID" value="NZ_LOCQ01000057.1"/>
</dbReference>
<comment type="catalytic activity">
    <reaction evidence="1">
        <text>catechol + O2 = cis,cis-muconate + 2 H(+)</text>
        <dbReference type="Rhea" id="RHEA:23852"/>
        <dbReference type="ChEBI" id="CHEBI:15378"/>
        <dbReference type="ChEBI" id="CHEBI:15379"/>
        <dbReference type="ChEBI" id="CHEBI:18135"/>
        <dbReference type="ChEBI" id="CHEBI:32379"/>
        <dbReference type="EC" id="1.13.11.1"/>
    </reaction>
</comment>
<sequence>MNQEAIAALLQKIEQTETAAGSARVKTVVNRIVRDLFQTIEDMDVQPEEFWSAVNYLSEAGRNGEYGLIAAGLGFEHFLDLRMDEAEAAQGVSGGTPRTIEGPLYVAGAPETVGSARLDQDPQPGEVLFMQGQVRDSGGQPLAGALVEVWHANHLGAYSFFDTTQSPFNLRRSIRTDANGRYSFRSRMPVGYSVPPGGSTDILLRQLGRHGTRPAHIHFFVSAQGQRKLTTQINIDGDPYLWDDFAFATRSGLVPPVTLVTDAAALREHGVDAPFYAITFDFELHAEQAGLPADDIARPHFIA</sequence>
<dbReference type="GO" id="GO:0042952">
    <property type="term" value="P:beta-ketoadipate pathway"/>
    <property type="evidence" value="ECO:0007669"/>
    <property type="project" value="UniProtKB-UniPathway"/>
</dbReference>
<evidence type="ECO:0000256" key="1">
    <source>
        <dbReference type="ARBA" id="ARBA00001312"/>
    </source>
</evidence>
<dbReference type="STRING" id="1747903.ASR47_1006194"/>
<keyword evidence="9 12" id="KW-0560">Oxidoreductase</keyword>
<dbReference type="GO" id="GO:0019614">
    <property type="term" value="P:catechol-containing compound catabolic process"/>
    <property type="evidence" value="ECO:0007669"/>
    <property type="project" value="InterPro"/>
</dbReference>
<dbReference type="CDD" id="cd03460">
    <property type="entry name" value="1_2-CTD"/>
    <property type="match status" value="1"/>
</dbReference>
<keyword evidence="10" id="KW-0408">Iron</keyword>
<evidence type="ECO:0000256" key="4">
    <source>
        <dbReference type="ARBA" id="ARBA00007825"/>
    </source>
</evidence>
<evidence type="ECO:0000259" key="11">
    <source>
        <dbReference type="PROSITE" id="PS00083"/>
    </source>
</evidence>
<dbReference type="PROSITE" id="PS00083">
    <property type="entry name" value="INTRADIOL_DIOXYGENAS"/>
    <property type="match status" value="1"/>
</dbReference>
<accession>A0A1A7C0R3</accession>
<proteinExistence type="inferred from homology"/>
<dbReference type="Pfam" id="PF04444">
    <property type="entry name" value="Dioxygenase_N"/>
    <property type="match status" value="1"/>
</dbReference>
<dbReference type="EMBL" id="LOCQ01000057">
    <property type="protein sequence ID" value="OBV38594.1"/>
    <property type="molecule type" value="Genomic_DNA"/>
</dbReference>
<dbReference type="InterPro" id="IPR007535">
    <property type="entry name" value="Catechol_dOase_N"/>
</dbReference>
<evidence type="ECO:0000313" key="12">
    <source>
        <dbReference type="EMBL" id="OBV38594.1"/>
    </source>
</evidence>
<reference evidence="12 13" key="1">
    <citation type="submission" date="2016-04" db="EMBL/GenBank/DDBJ databases">
        <title>Draft genome sequence of Janthinobacterium psychrotolerans sp. nov., isolated from freshwater sediments in Denmark.</title>
        <authorList>
            <person name="Gong X."/>
            <person name="Skrivergaard S."/>
            <person name="Korsgaard B.S."/>
            <person name="Schreiber L."/>
            <person name="Marshall I.P."/>
            <person name="Finster K."/>
            <person name="Schramm A."/>
        </authorList>
    </citation>
    <scope>NUCLEOTIDE SEQUENCE [LARGE SCALE GENOMIC DNA]</scope>
    <source>
        <strain evidence="12 13">S3-2</strain>
    </source>
</reference>
<dbReference type="Pfam" id="PF00775">
    <property type="entry name" value="Dioxygenase_C"/>
    <property type="match status" value="1"/>
</dbReference>
<keyword evidence="6" id="KW-0479">Metal-binding</keyword>
<comment type="cofactor">
    <cofactor evidence="2">
        <name>Fe(3+)</name>
        <dbReference type="ChEBI" id="CHEBI:29034"/>
    </cofactor>
</comment>
<evidence type="ECO:0000313" key="13">
    <source>
        <dbReference type="Proteomes" id="UP000092713"/>
    </source>
</evidence>
<dbReference type="AlphaFoldDB" id="A0A1A7C0R3"/>
<protein>
    <recommendedName>
        <fullName evidence="5">catechol 1,2-dioxygenase</fullName>
        <ecNumber evidence="5">1.13.11.1</ecNumber>
    </recommendedName>
</protein>
<dbReference type="SUPFAM" id="SSF49482">
    <property type="entry name" value="Aromatic compound dioxygenase"/>
    <property type="match status" value="1"/>
</dbReference>